<reference evidence="3 4" key="1">
    <citation type="submission" date="2022-05" db="EMBL/GenBank/DDBJ databases">
        <authorList>
            <consortium name="Genoscope - CEA"/>
            <person name="William W."/>
        </authorList>
    </citation>
    <scope>NUCLEOTIDE SEQUENCE [LARGE SCALE GENOMIC DNA]</scope>
</reference>
<keyword evidence="1" id="KW-0539">Nucleus</keyword>
<comment type="function">
    <text evidence="1">Involved in nucleolar processing of pre-18S ribosomal RNA.</text>
</comment>
<keyword evidence="1" id="KW-0690">Ribosome biogenesis</keyword>
<evidence type="ECO:0000256" key="1">
    <source>
        <dbReference type="RuleBase" id="RU367065"/>
    </source>
</evidence>
<evidence type="ECO:0000259" key="2">
    <source>
        <dbReference type="Pfam" id="PF23243"/>
    </source>
</evidence>
<dbReference type="EMBL" id="CALNXI010005809">
    <property type="protein sequence ID" value="CAH3198666.1"/>
    <property type="molecule type" value="Genomic_DNA"/>
</dbReference>
<comment type="subcellular location">
    <subcellularLocation>
        <location evidence="1">Nucleus</location>
        <location evidence="1">Nucleolus</location>
    </subcellularLocation>
</comment>
<dbReference type="InterPro" id="IPR040191">
    <property type="entry name" value="UTP10"/>
</dbReference>
<sequence length="185" mass="20519">DVVPEDQFDVELIVQCIRSSESPQTHNQALLLLATAAKFFPEKVLHNVMPIFTFMGASVVRKDDSYSFEVITKTLDTVIPALIQHQLPQLTKKGGISLDDIVAMLIRVFVDASPHIPEHRQLPLFTHLISTLGSLQFLHTAVLLLLERHVIHGASNPDGDKQAGIKNPLGVEFCLSLCHNFDSHV</sequence>
<protein>
    <recommendedName>
        <fullName evidence="1">HEAT repeat-containing protein 1</fullName>
    </recommendedName>
</protein>
<feature type="domain" description="Utp10/HEAT1 HEAT-repeats" evidence="2">
    <location>
        <begin position="99"/>
        <end position="183"/>
    </location>
</feature>
<feature type="non-terminal residue" evidence="3">
    <location>
        <position position="1"/>
    </location>
</feature>
<name>A0ABN8T387_9CNID</name>
<dbReference type="Pfam" id="PF23243">
    <property type="entry name" value="HEAT_HEATR1"/>
    <property type="match status" value="1"/>
</dbReference>
<evidence type="ECO:0000313" key="4">
    <source>
        <dbReference type="Proteomes" id="UP001159427"/>
    </source>
</evidence>
<accession>A0ABN8T387</accession>
<comment type="similarity">
    <text evidence="1">Belongs to the HEATR1/UTP10 family.</text>
</comment>
<evidence type="ECO:0000313" key="3">
    <source>
        <dbReference type="EMBL" id="CAH3198666.1"/>
    </source>
</evidence>
<gene>
    <name evidence="3" type="ORF">PEVE_00036411</name>
</gene>
<dbReference type="Proteomes" id="UP001159427">
    <property type="component" value="Unassembled WGS sequence"/>
</dbReference>
<keyword evidence="1" id="KW-0687">Ribonucleoprotein</keyword>
<comment type="caution">
    <text evidence="3">The sequence shown here is derived from an EMBL/GenBank/DDBJ whole genome shotgun (WGS) entry which is preliminary data.</text>
</comment>
<organism evidence="3 4">
    <name type="scientific">Porites evermanni</name>
    <dbReference type="NCBI Taxonomy" id="104178"/>
    <lineage>
        <taxon>Eukaryota</taxon>
        <taxon>Metazoa</taxon>
        <taxon>Cnidaria</taxon>
        <taxon>Anthozoa</taxon>
        <taxon>Hexacorallia</taxon>
        <taxon>Scleractinia</taxon>
        <taxon>Fungiina</taxon>
        <taxon>Poritidae</taxon>
        <taxon>Porites</taxon>
    </lineage>
</organism>
<feature type="non-terminal residue" evidence="3">
    <location>
        <position position="185"/>
    </location>
</feature>
<dbReference type="PANTHER" id="PTHR13457">
    <property type="entry name" value="BAP28"/>
    <property type="match status" value="1"/>
</dbReference>
<proteinExistence type="inferred from homology"/>
<keyword evidence="1" id="KW-0698">rRNA processing</keyword>
<keyword evidence="4" id="KW-1185">Reference proteome</keyword>
<dbReference type="InterPro" id="IPR056473">
    <property type="entry name" value="HEAT_Utp10/HEAT1"/>
</dbReference>
<dbReference type="PANTHER" id="PTHR13457:SF1">
    <property type="entry name" value="HEAT REPEAT-CONTAINING PROTEIN 1"/>
    <property type="match status" value="1"/>
</dbReference>